<dbReference type="EMBL" id="AP018042">
    <property type="protein sequence ID" value="BAX80749.1"/>
    <property type="molecule type" value="Genomic_DNA"/>
</dbReference>
<evidence type="ECO:0000256" key="3">
    <source>
        <dbReference type="ARBA" id="ARBA00023015"/>
    </source>
</evidence>
<evidence type="ECO:0000256" key="1">
    <source>
        <dbReference type="ARBA" id="ARBA00022741"/>
    </source>
</evidence>
<evidence type="ECO:0000256" key="5">
    <source>
        <dbReference type="PROSITE-ProRule" id="PRU00169"/>
    </source>
</evidence>
<dbReference type="OrthoDB" id="9810703at2"/>
<dbReference type="SUPFAM" id="SSF52540">
    <property type="entry name" value="P-loop containing nucleoside triphosphate hydrolases"/>
    <property type="match status" value="1"/>
</dbReference>
<dbReference type="PRINTS" id="PR01590">
    <property type="entry name" value="HTHFIS"/>
</dbReference>
<keyword evidence="9" id="KW-1185">Reference proteome</keyword>
<dbReference type="Gene3D" id="1.10.10.60">
    <property type="entry name" value="Homeodomain-like"/>
    <property type="match status" value="1"/>
</dbReference>
<evidence type="ECO:0000259" key="7">
    <source>
        <dbReference type="PROSITE" id="PS50110"/>
    </source>
</evidence>
<dbReference type="SUPFAM" id="SSF46689">
    <property type="entry name" value="Homeodomain-like"/>
    <property type="match status" value="1"/>
</dbReference>
<evidence type="ECO:0000259" key="6">
    <source>
        <dbReference type="PROSITE" id="PS50045"/>
    </source>
</evidence>
<evidence type="ECO:0000313" key="9">
    <source>
        <dbReference type="Proteomes" id="UP000218267"/>
    </source>
</evidence>
<dbReference type="KEGG" id="mbas:ALGA_2427"/>
<dbReference type="AlphaFoldDB" id="A0A1Y1CK36"/>
<dbReference type="GO" id="GO:0043565">
    <property type="term" value="F:sequence-specific DNA binding"/>
    <property type="evidence" value="ECO:0007669"/>
    <property type="project" value="InterPro"/>
</dbReference>
<proteinExistence type="predicted"/>
<dbReference type="Pfam" id="PF02954">
    <property type="entry name" value="HTH_8"/>
    <property type="match status" value="1"/>
</dbReference>
<protein>
    <submittedName>
        <fullName evidence="8">Sigma-54-dependent Fis family transcriptional regulator</fullName>
    </submittedName>
</protein>
<feature type="modified residue" description="4-aspartylphosphate" evidence="5">
    <location>
        <position position="52"/>
    </location>
</feature>
<dbReference type="InterPro" id="IPR009057">
    <property type="entry name" value="Homeodomain-like_sf"/>
</dbReference>
<gene>
    <name evidence="8" type="ORF">ALGA_2427</name>
</gene>
<keyword evidence="4" id="KW-0804">Transcription</keyword>
<evidence type="ECO:0000256" key="4">
    <source>
        <dbReference type="ARBA" id="ARBA00023163"/>
    </source>
</evidence>
<dbReference type="Gene3D" id="1.10.8.60">
    <property type="match status" value="1"/>
</dbReference>
<keyword evidence="5" id="KW-0597">Phosphoprotein</keyword>
<dbReference type="Pfam" id="PF25601">
    <property type="entry name" value="AAA_lid_14"/>
    <property type="match status" value="1"/>
</dbReference>
<dbReference type="InterPro" id="IPR027417">
    <property type="entry name" value="P-loop_NTPase"/>
</dbReference>
<dbReference type="SUPFAM" id="SSF52172">
    <property type="entry name" value="CheY-like"/>
    <property type="match status" value="1"/>
</dbReference>
<keyword evidence="2" id="KW-0067">ATP-binding</keyword>
<dbReference type="InterPro" id="IPR011006">
    <property type="entry name" value="CheY-like_superfamily"/>
</dbReference>
<dbReference type="InterPro" id="IPR001789">
    <property type="entry name" value="Sig_transdc_resp-reg_receiver"/>
</dbReference>
<dbReference type="PROSITE" id="PS50110">
    <property type="entry name" value="RESPONSE_REGULATORY"/>
    <property type="match status" value="1"/>
</dbReference>
<dbReference type="PROSITE" id="PS00675">
    <property type="entry name" value="SIGMA54_INTERACT_1"/>
    <property type="match status" value="1"/>
</dbReference>
<dbReference type="FunFam" id="3.40.50.300:FF:000006">
    <property type="entry name" value="DNA-binding transcriptional regulator NtrC"/>
    <property type="match status" value="1"/>
</dbReference>
<organism evidence="8 9">
    <name type="scientific">Labilibaculum antarcticum</name>
    <dbReference type="NCBI Taxonomy" id="1717717"/>
    <lineage>
        <taxon>Bacteria</taxon>
        <taxon>Pseudomonadati</taxon>
        <taxon>Bacteroidota</taxon>
        <taxon>Bacteroidia</taxon>
        <taxon>Marinilabiliales</taxon>
        <taxon>Marinifilaceae</taxon>
        <taxon>Labilibaculum</taxon>
    </lineage>
</organism>
<dbReference type="Gene3D" id="3.40.50.2300">
    <property type="match status" value="1"/>
</dbReference>
<dbReference type="Gene3D" id="3.40.50.300">
    <property type="entry name" value="P-loop containing nucleotide triphosphate hydrolases"/>
    <property type="match status" value="1"/>
</dbReference>
<dbReference type="PANTHER" id="PTHR32071:SF81">
    <property type="entry name" value="PROPIONATE CATABOLISM OPERON REGULATORY PROTEIN"/>
    <property type="match status" value="1"/>
</dbReference>
<reference evidence="8 9" key="1">
    <citation type="journal article" date="2018" name="Mar. Genomics">
        <title>Complete genome sequence of Marinifilaceae bacterium strain SPP2, isolated from the Antarctic marine sediment.</title>
        <authorList>
            <person name="Watanabe M."/>
            <person name="Kojima H."/>
            <person name="Fukui M."/>
        </authorList>
    </citation>
    <scope>NUCLEOTIDE SEQUENCE [LARGE SCALE GENOMIC DNA]</scope>
    <source>
        <strain evidence="8 9">SPP2</strain>
    </source>
</reference>
<keyword evidence="3" id="KW-0805">Transcription regulation</keyword>
<keyword evidence="1" id="KW-0547">Nucleotide-binding</keyword>
<evidence type="ECO:0000313" key="8">
    <source>
        <dbReference type="EMBL" id="BAX80749.1"/>
    </source>
</evidence>
<reference evidence="9" key="2">
    <citation type="journal article" date="2020" name="Antonie Van Leeuwenhoek">
        <title>Labilibaculum antarcticum sp. nov., a novel facultative anaerobic, psychrotorelant bacterium isolated from marine sediment of Antarctica.</title>
        <authorList>
            <person name="Watanabe M."/>
            <person name="Kojima H."/>
            <person name="Fukui M."/>
        </authorList>
    </citation>
    <scope>NUCLEOTIDE SEQUENCE [LARGE SCALE GENOMIC DNA]</scope>
    <source>
        <strain evidence="9">SPP2</strain>
    </source>
</reference>
<dbReference type="GO" id="GO:0000160">
    <property type="term" value="P:phosphorelay signal transduction system"/>
    <property type="evidence" value="ECO:0007669"/>
    <property type="project" value="InterPro"/>
</dbReference>
<dbReference type="InterPro" id="IPR002078">
    <property type="entry name" value="Sigma_54_int"/>
</dbReference>
<dbReference type="GO" id="GO:0006355">
    <property type="term" value="P:regulation of DNA-templated transcription"/>
    <property type="evidence" value="ECO:0007669"/>
    <property type="project" value="InterPro"/>
</dbReference>
<dbReference type="Proteomes" id="UP000218267">
    <property type="component" value="Chromosome"/>
</dbReference>
<dbReference type="SMART" id="SM00382">
    <property type="entry name" value="AAA"/>
    <property type="match status" value="1"/>
</dbReference>
<sequence>MNSILIVDDDATLCLMLKNFFEKKDFRVATSFSSVEAKKMIQLKFYDVVLTDLRMPEVCGMEIISHVKQITPNTEVVIMTSYADVPSAIKSIKLGAYDFIPKPFGPDEVLDIVNKALSHKKSVVKTKMKVSSGIHDYYQGKGKLSQQLLKYIDLIAPTLMSVLIVGESGTGKEIIAKMIHEKSDRSQKPFVAVDCGSISKTLALSEFFGHEKGAFTGAITDKIGHFEAANGGVLFLDEVGNLNHSTQVQLLRALQERKVKPVGSNREVSVDVRIIVATNDNLNESQQIGTFREDLYHRLNEFQISVPPLRERRTDIMHFAKFFLNMANNSLGKSVLAFDKSAEYVLKNYTWPGNLREMKNAIQRATLLAKSEVITLNELPTSFYENTQEYLNPLFESEGEGERIKRMLNIADNNKSKAARLLNIDRKTLYRKIKIYNI</sequence>
<dbReference type="PANTHER" id="PTHR32071">
    <property type="entry name" value="TRANSCRIPTIONAL REGULATORY PROTEIN"/>
    <property type="match status" value="1"/>
</dbReference>
<dbReference type="GO" id="GO:0005524">
    <property type="term" value="F:ATP binding"/>
    <property type="evidence" value="ECO:0007669"/>
    <property type="project" value="UniProtKB-KW"/>
</dbReference>
<dbReference type="InterPro" id="IPR058031">
    <property type="entry name" value="AAA_lid_NorR"/>
</dbReference>
<dbReference type="RefSeq" id="WP_096429591.1">
    <property type="nucleotide sequence ID" value="NZ_AP018042.1"/>
</dbReference>
<feature type="domain" description="Response regulatory" evidence="7">
    <location>
        <begin position="3"/>
        <end position="117"/>
    </location>
</feature>
<dbReference type="Pfam" id="PF00158">
    <property type="entry name" value="Sigma54_activat"/>
    <property type="match status" value="1"/>
</dbReference>
<dbReference type="InterPro" id="IPR002197">
    <property type="entry name" value="HTH_Fis"/>
</dbReference>
<name>A0A1Y1CK36_9BACT</name>
<accession>A0A1Y1CK36</accession>
<dbReference type="InterPro" id="IPR003593">
    <property type="entry name" value="AAA+_ATPase"/>
</dbReference>
<dbReference type="PROSITE" id="PS50045">
    <property type="entry name" value="SIGMA54_INTERACT_4"/>
    <property type="match status" value="1"/>
</dbReference>
<dbReference type="Pfam" id="PF00072">
    <property type="entry name" value="Response_reg"/>
    <property type="match status" value="1"/>
</dbReference>
<dbReference type="InterPro" id="IPR025662">
    <property type="entry name" value="Sigma_54_int_dom_ATP-bd_1"/>
</dbReference>
<evidence type="ECO:0000256" key="2">
    <source>
        <dbReference type="ARBA" id="ARBA00022840"/>
    </source>
</evidence>
<dbReference type="SMART" id="SM00448">
    <property type="entry name" value="REC"/>
    <property type="match status" value="1"/>
</dbReference>
<feature type="domain" description="Sigma-54 factor interaction" evidence="6">
    <location>
        <begin position="138"/>
        <end position="367"/>
    </location>
</feature>
<dbReference type="CDD" id="cd00009">
    <property type="entry name" value="AAA"/>
    <property type="match status" value="1"/>
</dbReference>